<dbReference type="InterPro" id="IPR012347">
    <property type="entry name" value="Ferritin-like"/>
</dbReference>
<proteinExistence type="predicted"/>
<dbReference type="Proteomes" id="UP001589776">
    <property type="component" value="Unassembled WGS sequence"/>
</dbReference>
<gene>
    <name evidence="1" type="ORF">ACFFK0_22350</name>
</gene>
<dbReference type="Pfam" id="PF11553">
    <property type="entry name" value="DUF3231"/>
    <property type="match status" value="2"/>
</dbReference>
<evidence type="ECO:0000313" key="2">
    <source>
        <dbReference type="Proteomes" id="UP001589776"/>
    </source>
</evidence>
<dbReference type="Gene3D" id="1.20.1260.10">
    <property type="match status" value="2"/>
</dbReference>
<dbReference type="EMBL" id="JBHLWN010000082">
    <property type="protein sequence ID" value="MFC0215142.1"/>
    <property type="molecule type" value="Genomic_DNA"/>
</dbReference>
<organism evidence="1 2">
    <name type="scientific">Paenibacillus chartarius</name>
    <dbReference type="NCBI Taxonomy" id="747481"/>
    <lineage>
        <taxon>Bacteria</taxon>
        <taxon>Bacillati</taxon>
        <taxon>Bacillota</taxon>
        <taxon>Bacilli</taxon>
        <taxon>Bacillales</taxon>
        <taxon>Paenibacillaceae</taxon>
        <taxon>Paenibacillus</taxon>
    </lineage>
</organism>
<sequence length="438" mass="48833">MHHATASLTNAELAERVDRFLCQIKQNQLQLSEVSAKLIHDKSLAGTSDSEIHTLLSHMIDEATRHHMAVSEVPELLTRFIELTSTSGISNSELESALTRIMNSTKSIPFTAAEVSALWHQYLSDSMAIYVYKYFLNIIEDEQIQSILESALQFAESHIKKITGFLNANDFEIPLGFTEKDVNLTAPRLFSDRFMLYYSNVMTIHGLTAYSLAFTNSARRDIQDHFFNCIAESKELFQKIDDLAKHQPEFSSVPSVPSPHGIEFVDSTGFLSNLVGDKRPLNASEITNLFFNSKKTGFVRSLSLAFSQVAESEEVRKFMLKNVKLAGKDAESLNAILQQDNLPTPRSWDSDITDSTVGPFSDKLMMFHAALLVNAALSYYGAALGSSLRSDIILNYKGVFNHAMQAGALCYNILVNHGWMEKQPEAIDRTSLVQGAKA</sequence>
<dbReference type="RefSeq" id="WP_377472587.1">
    <property type="nucleotide sequence ID" value="NZ_JBHLWN010000082.1"/>
</dbReference>
<name>A0ABV6DRA9_9BACL</name>
<dbReference type="InterPro" id="IPR021617">
    <property type="entry name" value="DUF3231"/>
</dbReference>
<evidence type="ECO:0000313" key="1">
    <source>
        <dbReference type="EMBL" id="MFC0215142.1"/>
    </source>
</evidence>
<accession>A0ABV6DRA9</accession>
<comment type="caution">
    <text evidence="1">The sequence shown here is derived from an EMBL/GenBank/DDBJ whole genome shotgun (WGS) entry which is preliminary data.</text>
</comment>
<reference evidence="1 2" key="1">
    <citation type="submission" date="2024-09" db="EMBL/GenBank/DDBJ databases">
        <authorList>
            <person name="Sun Q."/>
            <person name="Mori K."/>
        </authorList>
    </citation>
    <scope>NUCLEOTIDE SEQUENCE [LARGE SCALE GENOMIC DNA]</scope>
    <source>
        <strain evidence="1 2">CCM 7759</strain>
    </source>
</reference>
<protein>
    <submittedName>
        <fullName evidence="1">DUF3231 family protein</fullName>
    </submittedName>
</protein>
<keyword evidence="2" id="KW-1185">Reference proteome</keyword>